<accession>I4B4T2</accession>
<proteinExistence type="predicted"/>
<evidence type="ECO:0000256" key="1">
    <source>
        <dbReference type="ARBA" id="ARBA00023015"/>
    </source>
</evidence>
<dbReference type="STRING" id="869212.Turpa_1641"/>
<organism evidence="7 8">
    <name type="scientific">Turneriella parva (strain ATCC BAA-1111 / DSM 21527 / NCTC 11395 / H)</name>
    <name type="common">Leptospira parva</name>
    <dbReference type="NCBI Taxonomy" id="869212"/>
    <lineage>
        <taxon>Bacteria</taxon>
        <taxon>Pseudomonadati</taxon>
        <taxon>Spirochaetota</taxon>
        <taxon>Spirochaetia</taxon>
        <taxon>Leptospirales</taxon>
        <taxon>Leptospiraceae</taxon>
        <taxon>Turneriella</taxon>
    </lineage>
</organism>
<dbReference type="SUPFAM" id="SSF48498">
    <property type="entry name" value="Tetracyclin repressor-like, C-terminal domain"/>
    <property type="match status" value="1"/>
</dbReference>
<dbReference type="Proteomes" id="UP000006048">
    <property type="component" value="Chromosome"/>
</dbReference>
<name>I4B4T2_TURPD</name>
<dbReference type="Pfam" id="PF00440">
    <property type="entry name" value="TetR_N"/>
    <property type="match status" value="1"/>
</dbReference>
<feature type="domain" description="HTH tetR-type" evidence="6">
    <location>
        <begin position="60"/>
        <end position="120"/>
    </location>
</feature>
<dbReference type="PANTHER" id="PTHR43479:SF11">
    <property type="entry name" value="ACREF_ENVCD OPERON REPRESSOR-RELATED"/>
    <property type="match status" value="1"/>
</dbReference>
<sequence length="250" mass="28578">MKITPVQRAARIKNLREKRKLERELKVRDRALRLRAKKSSGGGDSAEATEKKHQRRARGSLSRDEIVKAAFDIIRVEGVEGLSMRRIADKLGCSVASPYAHFENQEEILRILITNGEKILTQDLRRAQTSATDVYDQLDAIAHAYWNFASENRHLHRLMFSASGGKLYRKSFPTLPTSYRVFLETIRRGISSGAIPHPRKSYPAIASTMWAWMYGLIVLDLNEMVRQPKGADPVKEGIEYFKRMLRVPLD</sequence>
<dbReference type="HOGENOM" id="CLU_069356_40_3_12"/>
<feature type="region of interest" description="Disordered" evidence="5">
    <location>
        <begin position="36"/>
        <end position="61"/>
    </location>
</feature>
<dbReference type="Gene3D" id="1.10.10.60">
    <property type="entry name" value="Homeodomain-like"/>
    <property type="match status" value="1"/>
</dbReference>
<dbReference type="InterPro" id="IPR036271">
    <property type="entry name" value="Tet_transcr_reg_TetR-rel_C_sf"/>
</dbReference>
<dbReference type="OrthoDB" id="342396at2"/>
<evidence type="ECO:0000313" key="8">
    <source>
        <dbReference type="Proteomes" id="UP000006048"/>
    </source>
</evidence>
<protein>
    <submittedName>
        <fullName evidence="7">Transcriptional regulator, TetR family</fullName>
    </submittedName>
</protein>
<dbReference type="GO" id="GO:0003677">
    <property type="term" value="F:DNA binding"/>
    <property type="evidence" value="ECO:0007669"/>
    <property type="project" value="UniProtKB-UniRule"/>
</dbReference>
<dbReference type="Pfam" id="PF13305">
    <property type="entry name" value="TetR_C_33"/>
    <property type="match status" value="1"/>
</dbReference>
<keyword evidence="2 4" id="KW-0238">DNA-binding</keyword>
<dbReference type="PATRIC" id="fig|869212.3.peg.1634"/>
<gene>
    <name evidence="7" type="ordered locus">Turpa_1641</name>
</gene>
<dbReference type="InterPro" id="IPR050624">
    <property type="entry name" value="HTH-type_Tx_Regulator"/>
</dbReference>
<dbReference type="EMBL" id="CP002959">
    <property type="protein sequence ID" value="AFM12289.1"/>
    <property type="molecule type" value="Genomic_DNA"/>
</dbReference>
<dbReference type="AlphaFoldDB" id="I4B4T2"/>
<dbReference type="InterPro" id="IPR001647">
    <property type="entry name" value="HTH_TetR"/>
</dbReference>
<dbReference type="PANTHER" id="PTHR43479">
    <property type="entry name" value="ACREF/ENVCD OPERON REPRESSOR-RELATED"/>
    <property type="match status" value="1"/>
</dbReference>
<evidence type="ECO:0000313" key="7">
    <source>
        <dbReference type="EMBL" id="AFM12289.1"/>
    </source>
</evidence>
<evidence type="ECO:0000256" key="2">
    <source>
        <dbReference type="ARBA" id="ARBA00023125"/>
    </source>
</evidence>
<dbReference type="SUPFAM" id="SSF46689">
    <property type="entry name" value="Homeodomain-like"/>
    <property type="match status" value="1"/>
</dbReference>
<evidence type="ECO:0000256" key="3">
    <source>
        <dbReference type="ARBA" id="ARBA00023163"/>
    </source>
</evidence>
<keyword evidence="3" id="KW-0804">Transcription</keyword>
<reference evidence="7 8" key="1">
    <citation type="submission" date="2012-06" db="EMBL/GenBank/DDBJ databases">
        <title>The complete chromosome of genome of Turneriella parva DSM 21527.</title>
        <authorList>
            <consortium name="US DOE Joint Genome Institute (JGI-PGF)"/>
            <person name="Lucas S."/>
            <person name="Han J."/>
            <person name="Lapidus A."/>
            <person name="Bruce D."/>
            <person name="Goodwin L."/>
            <person name="Pitluck S."/>
            <person name="Peters L."/>
            <person name="Kyrpides N."/>
            <person name="Mavromatis K."/>
            <person name="Ivanova N."/>
            <person name="Mikhailova N."/>
            <person name="Chertkov O."/>
            <person name="Detter J.C."/>
            <person name="Tapia R."/>
            <person name="Han C."/>
            <person name="Land M."/>
            <person name="Hauser L."/>
            <person name="Markowitz V."/>
            <person name="Cheng J.-F."/>
            <person name="Hugenholtz P."/>
            <person name="Woyke T."/>
            <person name="Wu D."/>
            <person name="Gronow S."/>
            <person name="Wellnitz S."/>
            <person name="Brambilla E."/>
            <person name="Klenk H.-P."/>
            <person name="Eisen J.A."/>
        </authorList>
    </citation>
    <scope>NUCLEOTIDE SEQUENCE [LARGE SCALE GENOMIC DNA]</scope>
    <source>
        <strain evidence="8">ATCC BAA-1111 / DSM 21527 / NCTC 11395 / H</strain>
    </source>
</reference>
<dbReference type="KEGG" id="tpx:Turpa_1641"/>
<evidence type="ECO:0000256" key="5">
    <source>
        <dbReference type="SAM" id="MobiDB-lite"/>
    </source>
</evidence>
<dbReference type="InterPro" id="IPR025996">
    <property type="entry name" value="MT1864/Rv1816-like_C"/>
</dbReference>
<dbReference type="PROSITE" id="PS50977">
    <property type="entry name" value="HTH_TETR_2"/>
    <property type="match status" value="1"/>
</dbReference>
<evidence type="ECO:0000256" key="4">
    <source>
        <dbReference type="PROSITE-ProRule" id="PRU00335"/>
    </source>
</evidence>
<keyword evidence="8" id="KW-1185">Reference proteome</keyword>
<dbReference type="InterPro" id="IPR009057">
    <property type="entry name" value="Homeodomain-like_sf"/>
</dbReference>
<evidence type="ECO:0000259" key="6">
    <source>
        <dbReference type="PROSITE" id="PS50977"/>
    </source>
</evidence>
<dbReference type="Gene3D" id="1.10.357.10">
    <property type="entry name" value="Tetracycline Repressor, domain 2"/>
    <property type="match status" value="1"/>
</dbReference>
<feature type="DNA-binding region" description="H-T-H motif" evidence="4">
    <location>
        <begin position="83"/>
        <end position="102"/>
    </location>
</feature>
<keyword evidence="1" id="KW-0805">Transcription regulation</keyword>
<dbReference type="RefSeq" id="WP_014802800.1">
    <property type="nucleotide sequence ID" value="NC_018020.1"/>
</dbReference>